<dbReference type="Gene3D" id="3.20.20.70">
    <property type="entry name" value="Aldolase class I"/>
    <property type="match status" value="1"/>
</dbReference>
<dbReference type="GO" id="GO:0005975">
    <property type="term" value="P:carbohydrate metabolic process"/>
    <property type="evidence" value="ECO:0007669"/>
    <property type="project" value="InterPro"/>
</dbReference>
<comment type="caution">
    <text evidence="3">The sequence shown here is derived from an EMBL/GenBank/DDBJ whole genome shotgun (WGS) entry which is preliminary data.</text>
</comment>
<dbReference type="EMBL" id="SBKO01000004">
    <property type="protein sequence ID" value="RXR17784.1"/>
    <property type="molecule type" value="Genomic_DNA"/>
</dbReference>
<dbReference type="RefSeq" id="WP_129436212.1">
    <property type="nucleotide sequence ID" value="NZ_SBKO01000004.1"/>
</dbReference>
<protein>
    <recommendedName>
        <fullName evidence="5">Hyaluronidase</fullName>
    </recommendedName>
</protein>
<dbReference type="InterPro" id="IPR017853">
    <property type="entry name" value="GH"/>
</dbReference>
<evidence type="ECO:0008006" key="5">
    <source>
        <dbReference type="Google" id="ProtNLM"/>
    </source>
</evidence>
<dbReference type="PROSITE" id="PS51257">
    <property type="entry name" value="PROKAR_LIPOPROTEIN"/>
    <property type="match status" value="1"/>
</dbReference>
<name>A0A4Q1K1I8_9FLAO</name>
<gene>
    <name evidence="3" type="ORF">EQG63_09885</name>
</gene>
<evidence type="ECO:0000313" key="4">
    <source>
        <dbReference type="Proteomes" id="UP000290283"/>
    </source>
</evidence>
<evidence type="ECO:0000313" key="3">
    <source>
        <dbReference type="EMBL" id="RXR17784.1"/>
    </source>
</evidence>
<organism evidence="3 4">
    <name type="scientific">Flavobacterium amnicola</name>
    <dbReference type="NCBI Taxonomy" id="2506422"/>
    <lineage>
        <taxon>Bacteria</taxon>
        <taxon>Pseudomonadati</taxon>
        <taxon>Bacteroidota</taxon>
        <taxon>Flavobacteriia</taxon>
        <taxon>Flavobacteriales</taxon>
        <taxon>Flavobacteriaceae</taxon>
        <taxon>Flavobacterium</taxon>
    </lineage>
</organism>
<comment type="similarity">
    <text evidence="1">Belongs to the glycosyl hydrolase 56 family.</text>
</comment>
<evidence type="ECO:0000256" key="2">
    <source>
        <dbReference type="ARBA" id="ARBA00023157"/>
    </source>
</evidence>
<proteinExistence type="inferred from homology"/>
<sequence length="312" mass="37151">MNKNLTILLLFVLAISCLPKTKHNNRNDVDANIEQKFLYSILDYGDEMKQFAQKNEMEYVNYVDEKMFLSTEEYKIDTLKFKKFISEKFPNKNQNGYCFIDLESPYLEKICNNETTDEDFIKAQQLFIGIVQFAKKTRPNVKWGFYAIPFTTYWETMTGFLDRNDKIDKLLKEVDVFFPSMYMFYDDGIVGTLKNSEYISSNVEKSIELGRKYHKPVYPFVLHRFHPSNEKLGWSLMENSFWEDYINKIVSCEYNRHNVDGIVWWAADTYFYGRKDGMNINKEFKGTKTVYIKYNDKNYIEKAKIVKPLLIH</sequence>
<dbReference type="AlphaFoldDB" id="A0A4Q1K1I8"/>
<dbReference type="OrthoDB" id="795496at2"/>
<dbReference type="GO" id="GO:0004415">
    <property type="term" value="F:hyalurononglucosaminidase activity"/>
    <property type="evidence" value="ECO:0007669"/>
    <property type="project" value="InterPro"/>
</dbReference>
<dbReference type="SUPFAM" id="SSF51445">
    <property type="entry name" value="(Trans)glycosidases"/>
    <property type="match status" value="1"/>
</dbReference>
<dbReference type="Proteomes" id="UP000290283">
    <property type="component" value="Unassembled WGS sequence"/>
</dbReference>
<dbReference type="InterPro" id="IPR013785">
    <property type="entry name" value="Aldolase_TIM"/>
</dbReference>
<dbReference type="InterPro" id="IPR018155">
    <property type="entry name" value="Hyaluronidase"/>
</dbReference>
<dbReference type="Pfam" id="PF01630">
    <property type="entry name" value="Glyco_hydro_56"/>
    <property type="match status" value="1"/>
</dbReference>
<reference evidence="4" key="1">
    <citation type="submission" date="2019-01" db="EMBL/GenBank/DDBJ databases">
        <title>Cytophagaceae bacterium strain CAR-16.</title>
        <authorList>
            <person name="Chen W.-M."/>
        </authorList>
    </citation>
    <scope>NUCLEOTIDE SEQUENCE [LARGE SCALE GENOMIC DNA]</scope>
    <source>
        <strain evidence="4">LLJ-11</strain>
    </source>
</reference>
<keyword evidence="4" id="KW-1185">Reference proteome</keyword>
<accession>A0A4Q1K1I8</accession>
<keyword evidence="2" id="KW-1015">Disulfide bond</keyword>
<evidence type="ECO:0000256" key="1">
    <source>
        <dbReference type="ARBA" id="ARBA00008871"/>
    </source>
</evidence>